<feature type="region of interest" description="Disordered" evidence="1">
    <location>
        <begin position="259"/>
        <end position="297"/>
    </location>
</feature>
<feature type="region of interest" description="Disordered" evidence="1">
    <location>
        <begin position="33"/>
        <end position="111"/>
    </location>
</feature>
<dbReference type="eggNOG" id="KOG0835">
    <property type="taxonomic scope" value="Eukaryota"/>
</dbReference>
<dbReference type="EMBL" id="CP001326">
    <property type="protein sequence ID" value="ACO63507.1"/>
    <property type="molecule type" value="Genomic_DNA"/>
</dbReference>
<proteinExistence type="predicted"/>
<evidence type="ECO:0000313" key="4">
    <source>
        <dbReference type="Proteomes" id="UP000002009"/>
    </source>
</evidence>
<dbReference type="InParanoid" id="C1E6X4"/>
<reference evidence="3 4" key="1">
    <citation type="journal article" date="2009" name="Science">
        <title>Green evolution and dynamic adaptations revealed by genomes of the marine picoeukaryotes Micromonas.</title>
        <authorList>
            <person name="Worden A.Z."/>
            <person name="Lee J.H."/>
            <person name="Mock T."/>
            <person name="Rouze P."/>
            <person name="Simmons M.P."/>
            <person name="Aerts A.L."/>
            <person name="Allen A.E."/>
            <person name="Cuvelier M.L."/>
            <person name="Derelle E."/>
            <person name="Everett M.V."/>
            <person name="Foulon E."/>
            <person name="Grimwood J."/>
            <person name="Gundlach H."/>
            <person name="Henrissat B."/>
            <person name="Napoli C."/>
            <person name="McDonald S.M."/>
            <person name="Parker M.S."/>
            <person name="Rombauts S."/>
            <person name="Salamov A."/>
            <person name="Von Dassow P."/>
            <person name="Badger J.H."/>
            <person name="Coutinho P.M."/>
            <person name="Demir E."/>
            <person name="Dubchak I."/>
            <person name="Gentemann C."/>
            <person name="Eikrem W."/>
            <person name="Gready J.E."/>
            <person name="John U."/>
            <person name="Lanier W."/>
            <person name="Lindquist E.A."/>
            <person name="Lucas S."/>
            <person name="Mayer K.F."/>
            <person name="Moreau H."/>
            <person name="Not F."/>
            <person name="Otillar R."/>
            <person name="Panaud O."/>
            <person name="Pangilinan J."/>
            <person name="Paulsen I."/>
            <person name="Piegu B."/>
            <person name="Poliakov A."/>
            <person name="Robbens S."/>
            <person name="Schmutz J."/>
            <person name="Toulza E."/>
            <person name="Wyss T."/>
            <person name="Zelensky A."/>
            <person name="Zhou K."/>
            <person name="Armbrust E.V."/>
            <person name="Bhattacharya D."/>
            <person name="Goodenough U.W."/>
            <person name="Van de Peer Y."/>
            <person name="Grigoriev I.V."/>
        </authorList>
    </citation>
    <scope>NUCLEOTIDE SEQUENCE [LARGE SCALE GENOMIC DNA]</scope>
    <source>
        <strain evidence="4">RCC299 / NOUM17</strain>
    </source>
</reference>
<dbReference type="Gene3D" id="1.10.472.10">
    <property type="entry name" value="Cyclin-like"/>
    <property type="match status" value="2"/>
</dbReference>
<dbReference type="OrthoDB" id="567011at2759"/>
<keyword evidence="4" id="KW-1185">Reference proteome</keyword>
<organism evidence="3 4">
    <name type="scientific">Micromonas commoda (strain RCC299 / NOUM17 / CCMP2709)</name>
    <name type="common">Picoplanktonic green alga</name>
    <dbReference type="NCBI Taxonomy" id="296587"/>
    <lineage>
        <taxon>Eukaryota</taxon>
        <taxon>Viridiplantae</taxon>
        <taxon>Chlorophyta</taxon>
        <taxon>Mamiellophyceae</taxon>
        <taxon>Mamiellales</taxon>
        <taxon>Mamiellaceae</taxon>
        <taxon>Micromonas</taxon>
    </lineage>
</organism>
<dbReference type="SUPFAM" id="SSF47954">
    <property type="entry name" value="Cyclin-like"/>
    <property type="match status" value="2"/>
</dbReference>
<dbReference type="RefSeq" id="XP_002502249.1">
    <property type="nucleotide sequence ID" value="XM_002502203.1"/>
</dbReference>
<dbReference type="InterPro" id="IPR036915">
    <property type="entry name" value="Cyclin-like_sf"/>
</dbReference>
<accession>C1E6X4</accession>
<dbReference type="PANTHER" id="PTHR10026">
    <property type="entry name" value="CYCLIN"/>
    <property type="match status" value="1"/>
</dbReference>
<dbReference type="AlphaFoldDB" id="C1E6X4"/>
<dbReference type="Pfam" id="PF00134">
    <property type="entry name" value="Cyclin_N"/>
    <property type="match status" value="1"/>
</dbReference>
<sequence>MRPQVASAPDGTIPSRGSLAPLQVTLRYLRAHTRRRSDGMMSRTPGVPTPASGGDRRDPHGRIASRSFPDVRAAGKSDGARVDVHGGGWTSTVEEDLPTLSEDRLRDGSPSRLAGMSVAAETRCREQACELLRVVARRLRLPLPPTVAALTILLRFYQRNAHDECSAQFVVPTCLYVASKLEEVHRRISDIVNVTHRVLYPWRGDVVELLRVLPPVPIDHSVSSKSSSKPDALGGWFFPNLHVRLADQRRATPYDRAMRVRGGRQAAKTARLTGGTDGDGDGDAGRGAGTMGKKIGDGETIGARQALADDTDRVVRDYDDDDATSTGTLKCLTGEPYYRVKEIVLELEAEVLAAIEHRLDIPQPHRILLNLCAVAGVPPGCAQLATSALTDACFRTTMLLRVRVGEMAAGALRCASAVYLRGGGVDDERDWARRMRGDGGWWRELGFDVVAVEKAADEMLGVMLTSDSKPPPVVVARGVRRRGEWGGMISPVIPVGR</sequence>
<dbReference type="InterPro" id="IPR006671">
    <property type="entry name" value="Cyclin_N"/>
</dbReference>
<name>C1E6X4_MICCC</name>
<dbReference type="GeneID" id="8243910"/>
<dbReference type="GO" id="GO:0016538">
    <property type="term" value="F:cyclin-dependent protein serine/threonine kinase regulator activity"/>
    <property type="evidence" value="ECO:0007669"/>
    <property type="project" value="InterPro"/>
</dbReference>
<evidence type="ECO:0000256" key="1">
    <source>
        <dbReference type="SAM" id="MobiDB-lite"/>
    </source>
</evidence>
<feature type="domain" description="Cyclin N-terminal" evidence="2">
    <location>
        <begin position="121"/>
        <end position="197"/>
    </location>
</feature>
<protein>
    <recommendedName>
        <fullName evidence="2">Cyclin N-terminal domain-containing protein</fullName>
    </recommendedName>
</protein>
<feature type="compositionally biased region" description="Basic and acidic residues" evidence="1">
    <location>
        <begin position="73"/>
        <end position="84"/>
    </location>
</feature>
<dbReference type="InterPro" id="IPR043198">
    <property type="entry name" value="Cyclin/Ssn8"/>
</dbReference>
<evidence type="ECO:0000313" key="3">
    <source>
        <dbReference type="EMBL" id="ACO63507.1"/>
    </source>
</evidence>
<dbReference type="OMA" id="ECPRRIS"/>
<dbReference type="KEGG" id="mis:MICPUN_100676"/>
<dbReference type="GO" id="GO:0006357">
    <property type="term" value="P:regulation of transcription by RNA polymerase II"/>
    <property type="evidence" value="ECO:0007669"/>
    <property type="project" value="InterPro"/>
</dbReference>
<dbReference type="STRING" id="296587.C1E6X4"/>
<gene>
    <name evidence="3" type="ORF">MICPUN_100676</name>
</gene>
<dbReference type="Proteomes" id="UP000002009">
    <property type="component" value="Chromosome 5"/>
</dbReference>
<evidence type="ECO:0000259" key="2">
    <source>
        <dbReference type="Pfam" id="PF00134"/>
    </source>
</evidence>